<feature type="transmembrane region" description="Helical" evidence="7">
    <location>
        <begin position="9"/>
        <end position="35"/>
    </location>
</feature>
<dbReference type="Proteomes" id="UP000579605">
    <property type="component" value="Unassembled WGS sequence"/>
</dbReference>
<dbReference type="InterPro" id="IPR020846">
    <property type="entry name" value="MFS_dom"/>
</dbReference>
<feature type="transmembrane region" description="Helical" evidence="7">
    <location>
        <begin position="382"/>
        <end position="405"/>
    </location>
</feature>
<feature type="transmembrane region" description="Helical" evidence="7">
    <location>
        <begin position="77"/>
        <end position="96"/>
    </location>
</feature>
<dbReference type="AlphaFoldDB" id="A0A852ZQ50"/>
<organism evidence="9 10">
    <name type="scientific">Actinopolymorpha rutila</name>
    <dbReference type="NCBI Taxonomy" id="446787"/>
    <lineage>
        <taxon>Bacteria</taxon>
        <taxon>Bacillati</taxon>
        <taxon>Actinomycetota</taxon>
        <taxon>Actinomycetes</taxon>
        <taxon>Propionibacteriales</taxon>
        <taxon>Actinopolymorphaceae</taxon>
        <taxon>Actinopolymorpha</taxon>
    </lineage>
</organism>
<feature type="region of interest" description="Disordered" evidence="6">
    <location>
        <begin position="409"/>
        <end position="493"/>
    </location>
</feature>
<keyword evidence="2" id="KW-0813">Transport</keyword>
<name>A0A852ZQ50_9ACTN</name>
<evidence type="ECO:0000256" key="3">
    <source>
        <dbReference type="ARBA" id="ARBA00022692"/>
    </source>
</evidence>
<feature type="transmembrane region" description="Helical" evidence="7">
    <location>
        <begin position="230"/>
        <end position="252"/>
    </location>
</feature>
<dbReference type="InterPro" id="IPR036259">
    <property type="entry name" value="MFS_trans_sf"/>
</dbReference>
<feature type="compositionally biased region" description="Basic and acidic residues" evidence="6">
    <location>
        <begin position="458"/>
        <end position="468"/>
    </location>
</feature>
<evidence type="ECO:0000256" key="5">
    <source>
        <dbReference type="ARBA" id="ARBA00023136"/>
    </source>
</evidence>
<gene>
    <name evidence="9" type="ORF">F4554_004207</name>
</gene>
<dbReference type="PROSITE" id="PS50850">
    <property type="entry name" value="MFS"/>
    <property type="match status" value="1"/>
</dbReference>
<dbReference type="PANTHER" id="PTHR43385">
    <property type="entry name" value="RIBOFLAVIN TRANSPORTER RIBJ"/>
    <property type="match status" value="1"/>
</dbReference>
<dbReference type="GO" id="GO:0005886">
    <property type="term" value="C:plasma membrane"/>
    <property type="evidence" value="ECO:0007669"/>
    <property type="project" value="UniProtKB-SubCell"/>
</dbReference>
<feature type="transmembrane region" description="Helical" evidence="7">
    <location>
        <begin position="318"/>
        <end position="337"/>
    </location>
</feature>
<feature type="transmembrane region" description="Helical" evidence="7">
    <location>
        <begin position="136"/>
        <end position="159"/>
    </location>
</feature>
<dbReference type="SUPFAM" id="SSF103473">
    <property type="entry name" value="MFS general substrate transporter"/>
    <property type="match status" value="1"/>
</dbReference>
<comment type="subcellular location">
    <subcellularLocation>
        <location evidence="1">Cell membrane</location>
        <topology evidence="1">Multi-pass membrane protein</topology>
    </subcellularLocation>
</comment>
<feature type="transmembrane region" description="Helical" evidence="7">
    <location>
        <begin position="102"/>
        <end position="129"/>
    </location>
</feature>
<keyword evidence="10" id="KW-1185">Reference proteome</keyword>
<feature type="transmembrane region" description="Helical" evidence="7">
    <location>
        <begin position="47"/>
        <end position="65"/>
    </location>
</feature>
<sequence length="493" mass="51498">MGPTGSYRWWLVAALAVTTTAGYGVLSYAFAVFLVPMQHDLGASRTAITAAQTLCLLAAAVAAVPAGRWLDRHGGRALMVGCSLAATALVLAWSRVDNVVQLYAVSVGLGLATAGVLYEAAFAVVVTWFQDRRRGTAMLAITIVGGFASTIFIPLSGLLVEWYGWRQALVVLALVYGVLTVPLHAVVRSPRALHRSAGRTPARTPTARTPARAPRRRGGVIRMALRDPDYWLISTAFVTQGVGVFVVGVHLVAYLRELGNPPTVAAGIAGLLGVLSVAGRVVTTAAQRRFRVDAVVALIFVVQAAGLALLPWAGHGVVGAVACVLAVGIGFGVSTIARPAMVAERYGVADYATMAGLMAAILMVTKALAPLGAAWLRTASGSYTPVMVVCSLTSLVGALALVVVGRRPARNPDGRGGGQEAEQAGAGEREGVAAQVVADHAGSGRGDRRADLVAGEDPAEHDRSRGTEMRTAQGDRRRHGRHPVQPVEHDEDQ</sequence>
<dbReference type="Pfam" id="PF07690">
    <property type="entry name" value="MFS_1"/>
    <property type="match status" value="1"/>
</dbReference>
<evidence type="ECO:0000256" key="6">
    <source>
        <dbReference type="SAM" id="MobiDB-lite"/>
    </source>
</evidence>
<feature type="compositionally biased region" description="Low complexity" evidence="6">
    <location>
        <begin position="420"/>
        <end position="438"/>
    </location>
</feature>
<evidence type="ECO:0000259" key="8">
    <source>
        <dbReference type="PROSITE" id="PS50850"/>
    </source>
</evidence>
<keyword evidence="3 7" id="KW-0812">Transmembrane</keyword>
<dbReference type="PANTHER" id="PTHR43385:SF1">
    <property type="entry name" value="RIBOFLAVIN TRANSPORTER RIBJ"/>
    <property type="match status" value="1"/>
</dbReference>
<feature type="transmembrane region" description="Helical" evidence="7">
    <location>
        <begin position="264"/>
        <end position="282"/>
    </location>
</feature>
<evidence type="ECO:0000313" key="9">
    <source>
        <dbReference type="EMBL" id="NYH91569.1"/>
    </source>
</evidence>
<accession>A0A852ZQ50</accession>
<evidence type="ECO:0000256" key="7">
    <source>
        <dbReference type="SAM" id="Phobius"/>
    </source>
</evidence>
<feature type="domain" description="Major facilitator superfamily (MFS) profile" evidence="8">
    <location>
        <begin position="10"/>
        <end position="409"/>
    </location>
</feature>
<dbReference type="CDD" id="cd17355">
    <property type="entry name" value="MFS_YcxA_like"/>
    <property type="match status" value="1"/>
</dbReference>
<dbReference type="EMBL" id="JACBZH010000001">
    <property type="protein sequence ID" value="NYH91569.1"/>
    <property type="molecule type" value="Genomic_DNA"/>
</dbReference>
<evidence type="ECO:0000256" key="2">
    <source>
        <dbReference type="ARBA" id="ARBA00022448"/>
    </source>
</evidence>
<evidence type="ECO:0000256" key="1">
    <source>
        <dbReference type="ARBA" id="ARBA00004651"/>
    </source>
</evidence>
<comment type="caution">
    <text evidence="9">The sequence shown here is derived from an EMBL/GenBank/DDBJ whole genome shotgun (WGS) entry which is preliminary data.</text>
</comment>
<keyword evidence="4 7" id="KW-1133">Transmembrane helix</keyword>
<dbReference type="GO" id="GO:0022857">
    <property type="term" value="F:transmembrane transporter activity"/>
    <property type="evidence" value="ECO:0007669"/>
    <property type="project" value="InterPro"/>
</dbReference>
<evidence type="ECO:0000313" key="10">
    <source>
        <dbReference type="Proteomes" id="UP000579605"/>
    </source>
</evidence>
<proteinExistence type="predicted"/>
<dbReference type="Gene3D" id="1.20.1250.20">
    <property type="entry name" value="MFS general substrate transporter like domains"/>
    <property type="match status" value="1"/>
</dbReference>
<reference evidence="9 10" key="1">
    <citation type="submission" date="2020-07" db="EMBL/GenBank/DDBJ databases">
        <title>Sequencing the genomes of 1000 actinobacteria strains.</title>
        <authorList>
            <person name="Klenk H.-P."/>
        </authorList>
    </citation>
    <scope>NUCLEOTIDE SEQUENCE [LARGE SCALE GENOMIC DNA]</scope>
    <source>
        <strain evidence="9 10">DSM 18448</strain>
    </source>
</reference>
<feature type="transmembrane region" description="Helical" evidence="7">
    <location>
        <begin position="165"/>
        <end position="187"/>
    </location>
</feature>
<feature type="transmembrane region" description="Helical" evidence="7">
    <location>
        <begin position="294"/>
        <end position="312"/>
    </location>
</feature>
<keyword evidence="5 7" id="KW-0472">Membrane</keyword>
<dbReference type="InterPro" id="IPR011701">
    <property type="entry name" value="MFS"/>
</dbReference>
<protein>
    <submittedName>
        <fullName evidence="9">MFS family permease</fullName>
    </submittedName>
</protein>
<evidence type="ECO:0000256" key="4">
    <source>
        <dbReference type="ARBA" id="ARBA00022989"/>
    </source>
</evidence>
<feature type="transmembrane region" description="Helical" evidence="7">
    <location>
        <begin position="349"/>
        <end position="376"/>
    </location>
</feature>
<dbReference type="InterPro" id="IPR052983">
    <property type="entry name" value="MFS_Riboflavin_Transporter"/>
</dbReference>